<reference evidence="2" key="1">
    <citation type="submission" date="2023-07" db="EMBL/GenBank/DDBJ databases">
        <title>Genomic Encyclopedia of Type Strains, Phase IV (KMG-IV): sequencing the most valuable type-strain genomes for metagenomic binning, comparative biology and taxonomic classification.</title>
        <authorList>
            <person name="Goeker M."/>
        </authorList>
    </citation>
    <scope>NUCLEOTIDE SEQUENCE</scope>
    <source>
        <strain evidence="2">DSM 24202</strain>
    </source>
</reference>
<dbReference type="Gene3D" id="2.60.120.560">
    <property type="entry name" value="Exo-inulinase, domain 1"/>
    <property type="match status" value="1"/>
</dbReference>
<feature type="domain" description="3-keto-alpha-glucoside-1,2-lyase/3-keto-2-hydroxy-glucal hydratase" evidence="1">
    <location>
        <begin position="307"/>
        <end position="485"/>
    </location>
</feature>
<evidence type="ECO:0000259" key="1">
    <source>
        <dbReference type="Pfam" id="PF06439"/>
    </source>
</evidence>
<dbReference type="GO" id="GO:0016787">
    <property type="term" value="F:hydrolase activity"/>
    <property type="evidence" value="ECO:0007669"/>
    <property type="project" value="InterPro"/>
</dbReference>
<proteinExistence type="predicted"/>
<comment type="caution">
    <text evidence="2">The sequence shown here is derived from an EMBL/GenBank/DDBJ whole genome shotgun (WGS) entry which is preliminary data.</text>
</comment>
<dbReference type="Pfam" id="PF06439">
    <property type="entry name" value="3keto-disac_hyd"/>
    <property type="match status" value="1"/>
</dbReference>
<accession>A0AAE3VF64</accession>
<evidence type="ECO:0000313" key="3">
    <source>
        <dbReference type="Proteomes" id="UP001238163"/>
    </source>
</evidence>
<gene>
    <name evidence="2" type="ORF">J3R75_001447</name>
</gene>
<keyword evidence="3" id="KW-1185">Reference proteome</keyword>
<evidence type="ECO:0000313" key="2">
    <source>
        <dbReference type="EMBL" id="MDQ0289340.1"/>
    </source>
</evidence>
<dbReference type="Proteomes" id="UP001238163">
    <property type="component" value="Unassembled WGS sequence"/>
</dbReference>
<protein>
    <recommendedName>
        <fullName evidence="1">3-keto-alpha-glucoside-1,2-lyase/3-keto-2-hydroxy-glucal hydratase domain-containing protein</fullName>
    </recommendedName>
</protein>
<sequence>MCTKQRWYGLVMLAVIALGITTHGKDFMGDWRGTLKAPDGATRTVFAQVINWGKGEYQANILESIYTQPVPEKPLLVLRGKLDGQRVQFGDSQAAIAAGTFRGATAIGELDLQPYRLESPTLGLAAPAGAEMIIGGDKGLIGLRSPRRAGGVVDLNKSLAKSANCAAYLRNSLIVDAPCQALLRCGSDDGIVVFLNGEKVYEKAVPRPLTADEDRVELSLRAGENVLMLKVLQGGGDWSAQARVVDLQGRPLAGLRYRLQPEGVPMASDGAILAWDVSGPYTQAGKSGMALAVQAFAPESDPAGATWQLVENRQPSGERWKLLDDGTIELLPKGGSMVSNYEFGDGTLHVEFRTPVMFEARGQGRGNSGVYLQGRYEIQVLDSYGLAGKDNECGGIYQLGKPLVNMCLPPGQWQTYDVDFTAPRFDADGNKTANAMVTVRHNGVLIHDRLELPKATGGAMGKEAAKGPLALQDHGNPVQFRNVWFLPKP</sequence>
<dbReference type="RefSeq" id="WP_307260762.1">
    <property type="nucleotide sequence ID" value="NZ_JAUSVL010000001.1"/>
</dbReference>
<organism evidence="2 3">
    <name type="scientific">Oligosphaera ethanolica</name>
    <dbReference type="NCBI Taxonomy" id="760260"/>
    <lineage>
        <taxon>Bacteria</taxon>
        <taxon>Pseudomonadati</taxon>
        <taxon>Lentisphaerota</taxon>
        <taxon>Oligosphaeria</taxon>
        <taxon>Oligosphaerales</taxon>
        <taxon>Oligosphaeraceae</taxon>
        <taxon>Oligosphaera</taxon>
    </lineage>
</organism>
<dbReference type="EMBL" id="JAUSVL010000001">
    <property type="protein sequence ID" value="MDQ0289340.1"/>
    <property type="molecule type" value="Genomic_DNA"/>
</dbReference>
<dbReference type="AlphaFoldDB" id="A0AAE3VF64"/>
<dbReference type="InterPro" id="IPR010496">
    <property type="entry name" value="AL/BT2_dom"/>
</dbReference>
<name>A0AAE3VF64_9BACT</name>